<dbReference type="SUPFAM" id="SSF111337">
    <property type="entry name" value="QueA-like"/>
    <property type="match status" value="2"/>
</dbReference>
<organism evidence="6 7">
    <name type="scientific">Hymenobacter jejuensis</name>
    <dbReference type="NCBI Taxonomy" id="2502781"/>
    <lineage>
        <taxon>Bacteria</taxon>
        <taxon>Pseudomonadati</taxon>
        <taxon>Bacteroidota</taxon>
        <taxon>Cytophagia</taxon>
        <taxon>Cytophagales</taxon>
        <taxon>Hymenobacteraceae</taxon>
        <taxon>Hymenobacter</taxon>
    </lineage>
</organism>
<keyword evidence="3 5" id="KW-0949">S-adenosyl-L-methionine</keyword>
<evidence type="ECO:0000256" key="4">
    <source>
        <dbReference type="ARBA" id="ARBA00022785"/>
    </source>
</evidence>
<dbReference type="OrthoDB" id="9805933at2"/>
<evidence type="ECO:0000256" key="3">
    <source>
        <dbReference type="ARBA" id="ARBA00022691"/>
    </source>
</evidence>
<dbReference type="GO" id="GO:0051075">
    <property type="term" value="F:S-adenosylmethionine:tRNA ribosyltransferase-isomerase activity"/>
    <property type="evidence" value="ECO:0007669"/>
    <property type="project" value="UniProtKB-EC"/>
</dbReference>
<keyword evidence="6" id="KW-0413">Isomerase</keyword>
<sequence length="410" mass="45610">MSVFPDPRQLSIHDYTYQLPAERIAPEPLPDRDQSKLLVYRTGQITDRIFQNLPSELPPDALLVFNDTKVVRARLFAHKPTGGVVELFCLEPVAPHRAIEPAMQQTGSCVWKCFVGNGKRWKTGPVLLEFEANGQPATLTAERQAAVEGYSLIRFSWTPAELPFAEVLRQAGHLPLPPYLNRTDTDADAIRYQTVYAAHEGAVAAPTAGLHFSDKVFADLAQRGIDTARLTLHVGAGTFQPVKADRMAEHPMHAEPITVERQVLLHLLAHAPKPIIAVGTTSLRSLESLYWLGSQLFYNQVITNKALQVHQWQPYESGPQPSVQEALQALLAYLDRVGTDVLQASTQLLIAPGYRFRVVQGLITNFHQPESTLLLLVAALVGPNWRQLYDHALAHDYRFLSYGDSSLLLP</sequence>
<evidence type="ECO:0000256" key="1">
    <source>
        <dbReference type="ARBA" id="ARBA00022490"/>
    </source>
</evidence>
<dbReference type="GO" id="GO:0005737">
    <property type="term" value="C:cytoplasm"/>
    <property type="evidence" value="ECO:0007669"/>
    <property type="project" value="UniProtKB-SubCell"/>
</dbReference>
<dbReference type="InterPro" id="IPR036100">
    <property type="entry name" value="QueA_sf"/>
</dbReference>
<dbReference type="AlphaFoldDB" id="A0A5B8A315"/>
<evidence type="ECO:0000256" key="5">
    <source>
        <dbReference type="HAMAP-Rule" id="MF_00113"/>
    </source>
</evidence>
<dbReference type="PANTHER" id="PTHR30307">
    <property type="entry name" value="S-ADENOSYLMETHIONINE:TRNA RIBOSYLTRANSFERASE-ISOMERASE"/>
    <property type="match status" value="1"/>
</dbReference>
<dbReference type="InterPro" id="IPR042118">
    <property type="entry name" value="QueA_dom1"/>
</dbReference>
<proteinExistence type="inferred from homology"/>
<dbReference type="HAMAP" id="MF_00113">
    <property type="entry name" value="QueA"/>
    <property type="match status" value="1"/>
</dbReference>
<evidence type="ECO:0000313" key="6">
    <source>
        <dbReference type="EMBL" id="QDA61106.1"/>
    </source>
</evidence>
<dbReference type="InterPro" id="IPR003699">
    <property type="entry name" value="QueA"/>
</dbReference>
<protein>
    <recommendedName>
        <fullName evidence="5">S-adenosylmethionine:tRNA ribosyltransferase-isomerase</fullName>
        <ecNumber evidence="5">2.4.99.17</ecNumber>
    </recommendedName>
    <alternativeName>
        <fullName evidence="5">Queuosine biosynthesis protein QueA</fullName>
    </alternativeName>
</protein>
<keyword evidence="4 5" id="KW-0671">Queuosine biosynthesis</keyword>
<dbReference type="EMBL" id="CP040896">
    <property type="protein sequence ID" value="QDA61106.1"/>
    <property type="molecule type" value="Genomic_DNA"/>
</dbReference>
<dbReference type="Gene3D" id="3.40.1780.10">
    <property type="entry name" value="QueA-like"/>
    <property type="match status" value="1"/>
</dbReference>
<dbReference type="Proteomes" id="UP000305398">
    <property type="component" value="Chromosome"/>
</dbReference>
<evidence type="ECO:0000313" key="7">
    <source>
        <dbReference type="Proteomes" id="UP000305398"/>
    </source>
</evidence>
<comment type="pathway">
    <text evidence="5">tRNA modification; tRNA-queuosine biosynthesis.</text>
</comment>
<dbReference type="PANTHER" id="PTHR30307:SF0">
    <property type="entry name" value="S-ADENOSYLMETHIONINE:TRNA RIBOSYLTRANSFERASE-ISOMERASE"/>
    <property type="match status" value="1"/>
</dbReference>
<comment type="similarity">
    <text evidence="5">Belongs to the QueA family.</text>
</comment>
<dbReference type="InterPro" id="IPR042119">
    <property type="entry name" value="QueA_dom2"/>
</dbReference>
<dbReference type="GO" id="GO:0008616">
    <property type="term" value="P:tRNA queuosine(34) biosynthetic process"/>
    <property type="evidence" value="ECO:0007669"/>
    <property type="project" value="UniProtKB-UniRule"/>
</dbReference>
<reference evidence="6 7" key="1">
    <citation type="submission" date="2019-06" db="EMBL/GenBank/DDBJ databases">
        <authorList>
            <person name="Srinivasan S."/>
        </authorList>
    </citation>
    <scope>NUCLEOTIDE SEQUENCE [LARGE SCALE GENOMIC DNA]</scope>
    <source>
        <strain evidence="6 7">17J68-5</strain>
    </source>
</reference>
<dbReference type="Pfam" id="PF02547">
    <property type="entry name" value="Queuosine_synth"/>
    <property type="match status" value="1"/>
</dbReference>
<comment type="subcellular location">
    <subcellularLocation>
        <location evidence="5">Cytoplasm</location>
    </subcellularLocation>
</comment>
<dbReference type="RefSeq" id="WP_139516280.1">
    <property type="nucleotide sequence ID" value="NZ_CP040896.1"/>
</dbReference>
<keyword evidence="2 5" id="KW-0808">Transferase</keyword>
<keyword evidence="7" id="KW-1185">Reference proteome</keyword>
<gene>
    <name evidence="5" type="primary">queA</name>
    <name evidence="6" type="ORF">FHG12_13770</name>
</gene>
<keyword evidence="1 5" id="KW-0963">Cytoplasm</keyword>
<comment type="catalytic activity">
    <reaction evidence="5">
        <text>7-aminomethyl-7-carbaguanosine(34) in tRNA + S-adenosyl-L-methionine = epoxyqueuosine(34) in tRNA + adenine + L-methionine + 2 H(+)</text>
        <dbReference type="Rhea" id="RHEA:32155"/>
        <dbReference type="Rhea" id="RHEA-COMP:10342"/>
        <dbReference type="Rhea" id="RHEA-COMP:18582"/>
        <dbReference type="ChEBI" id="CHEBI:15378"/>
        <dbReference type="ChEBI" id="CHEBI:16708"/>
        <dbReference type="ChEBI" id="CHEBI:57844"/>
        <dbReference type="ChEBI" id="CHEBI:59789"/>
        <dbReference type="ChEBI" id="CHEBI:82833"/>
        <dbReference type="ChEBI" id="CHEBI:194443"/>
        <dbReference type="EC" id="2.4.99.17"/>
    </reaction>
</comment>
<comment type="subunit">
    <text evidence="5">Monomer.</text>
</comment>
<evidence type="ECO:0000256" key="2">
    <source>
        <dbReference type="ARBA" id="ARBA00022679"/>
    </source>
</evidence>
<dbReference type="UniPathway" id="UPA00392"/>
<name>A0A5B8A315_9BACT</name>
<dbReference type="Gene3D" id="2.40.10.240">
    <property type="entry name" value="QueA-like"/>
    <property type="match status" value="1"/>
</dbReference>
<dbReference type="KEGG" id="hyj:FHG12_13770"/>
<accession>A0A5B8A315</accession>
<dbReference type="EC" id="2.4.99.17" evidence="5"/>
<comment type="function">
    <text evidence="5">Transfers and isomerizes the ribose moiety from AdoMet to the 7-aminomethyl group of 7-deazaguanine (preQ1-tRNA) to give epoxyqueuosine (oQ-tRNA).</text>
</comment>